<dbReference type="RefSeq" id="WP_011732354.1">
    <property type="nucleotide sequence ID" value="NZ_AABUZP020000066.1"/>
</dbReference>
<proteinExistence type="predicted"/>
<dbReference type="Proteomes" id="UP000535509">
    <property type="component" value="Unassembled WGS sequence"/>
</dbReference>
<dbReference type="Proteomes" id="UP000557842">
    <property type="component" value="Unassembled WGS sequence"/>
</dbReference>
<dbReference type="InterPro" id="IPR036259">
    <property type="entry name" value="MFS_trans_sf"/>
</dbReference>
<name>A0A5L9WQG8_CAMFE</name>
<dbReference type="SUPFAM" id="SSF103473">
    <property type="entry name" value="MFS general substrate transporter"/>
    <property type="match status" value="1"/>
</dbReference>
<evidence type="ECO:0000259" key="8">
    <source>
        <dbReference type="PROSITE" id="PS50850"/>
    </source>
</evidence>
<dbReference type="PANTHER" id="PTHR23513">
    <property type="entry name" value="INTEGRAL MEMBRANE EFFLUX PROTEIN-RELATED"/>
    <property type="match status" value="1"/>
</dbReference>
<feature type="transmembrane region" description="Helical" evidence="7">
    <location>
        <begin position="349"/>
        <end position="371"/>
    </location>
</feature>
<dbReference type="InterPro" id="IPR020846">
    <property type="entry name" value="MFS_dom"/>
</dbReference>
<dbReference type="EMBL" id="AABTCC010000001">
    <property type="protein sequence ID" value="EAI8858247.1"/>
    <property type="molecule type" value="Genomic_DNA"/>
</dbReference>
<sequence length="410" mass="45557">MPNKFSNPLKALKYRNFRLYWFGMMISQTGTWMQNIAQPWLALEVTNNATLVGIVAAVQFLPLLVFSLFSGALLDKIDKKLILKITQTGLCLTSLIFALSVVFGFASYPIILFLAFLTGLCNCLDSPCRQSFLYELIDDKGDIPNAVALNSMSVNIARIMGPFFAGIVMTKFGLAACFFLNSVSFIAIFISLFFIKHNPSKTNKRKENILKSIFSGFHYIKKREILISPLIVVLIVGTFLPNYNVTISSLSKYSLSGAEDTFAYLMAFLGIGSFFGALWVAFTSKNISYKTVKIMPFIAATFLIAIGLSRDFTTAGVFLAMTGFSFMICVSTINSLLQLNSREDFRGRVMSVYILFFLGSTPIGAVISGVLASKFGAGMALVICGFCVYILLIIWWIIKSYYLNLKIKFN</sequence>
<evidence type="ECO:0000313" key="12">
    <source>
        <dbReference type="Proteomes" id="UP000535509"/>
    </source>
</evidence>
<keyword evidence="2" id="KW-0813">Transport</keyword>
<feature type="transmembrane region" description="Helical" evidence="7">
    <location>
        <begin position="225"/>
        <end position="243"/>
    </location>
</feature>
<feature type="transmembrane region" description="Helical" evidence="7">
    <location>
        <begin position="172"/>
        <end position="195"/>
    </location>
</feature>
<feature type="transmembrane region" description="Helical" evidence="7">
    <location>
        <begin position="49"/>
        <end position="74"/>
    </location>
</feature>
<evidence type="ECO:0000256" key="6">
    <source>
        <dbReference type="ARBA" id="ARBA00023136"/>
    </source>
</evidence>
<keyword evidence="6 7" id="KW-0472">Membrane</keyword>
<dbReference type="PANTHER" id="PTHR23513:SF11">
    <property type="entry name" value="STAPHYLOFERRIN A TRANSPORTER"/>
    <property type="match status" value="1"/>
</dbReference>
<feature type="transmembrane region" description="Helical" evidence="7">
    <location>
        <begin position="20"/>
        <end position="37"/>
    </location>
</feature>
<feature type="transmembrane region" description="Helical" evidence="7">
    <location>
        <begin position="316"/>
        <end position="337"/>
    </location>
</feature>
<comment type="subcellular location">
    <subcellularLocation>
        <location evidence="1">Cell membrane</location>
        <topology evidence="1">Multi-pass membrane protein</topology>
    </subcellularLocation>
</comment>
<evidence type="ECO:0000256" key="1">
    <source>
        <dbReference type="ARBA" id="ARBA00004651"/>
    </source>
</evidence>
<dbReference type="PROSITE" id="PS50850">
    <property type="entry name" value="MFS"/>
    <property type="match status" value="1"/>
</dbReference>
<dbReference type="CDD" id="cd06173">
    <property type="entry name" value="MFS_MefA_like"/>
    <property type="match status" value="1"/>
</dbReference>
<dbReference type="Gene3D" id="1.20.1250.20">
    <property type="entry name" value="MFS general substrate transporter like domains"/>
    <property type="match status" value="1"/>
</dbReference>
<evidence type="ECO:0000313" key="9">
    <source>
        <dbReference type="EMBL" id="EAI5407704.1"/>
    </source>
</evidence>
<gene>
    <name evidence="11" type="ORF">AAH24_04890</name>
    <name evidence="9" type="ORF">BVH53_03175</name>
    <name evidence="10" type="ORF">CX802_00090</name>
</gene>
<evidence type="ECO:0000313" key="10">
    <source>
        <dbReference type="EMBL" id="EAI8858247.1"/>
    </source>
</evidence>
<accession>A0A5L9WQG8</accession>
<dbReference type="OMA" id="VQVWHVY"/>
<feature type="domain" description="Major facilitator superfamily (MFS) profile" evidence="8">
    <location>
        <begin position="16"/>
        <end position="402"/>
    </location>
</feature>
<organism evidence="11">
    <name type="scientific">Campylobacter fetus</name>
    <dbReference type="NCBI Taxonomy" id="196"/>
    <lineage>
        <taxon>Bacteria</taxon>
        <taxon>Pseudomonadati</taxon>
        <taxon>Campylobacterota</taxon>
        <taxon>Epsilonproteobacteria</taxon>
        <taxon>Campylobacterales</taxon>
        <taxon>Campylobacteraceae</taxon>
        <taxon>Campylobacter</taxon>
    </lineage>
</organism>
<reference evidence="11 13" key="1">
    <citation type="submission" date="2018-05" db="EMBL/GenBank/DDBJ databases">
        <authorList>
            <consortium name="PulseNet: The National Subtyping Network for Foodborne Disease Surveillance"/>
            <person name="Tarr C.L."/>
            <person name="Trees E."/>
            <person name="Katz L.S."/>
            <person name="Carleton-Romer H.A."/>
            <person name="Stroika S."/>
            <person name="Kucerova Z."/>
            <person name="Roache K.F."/>
            <person name="Sabol A.L."/>
            <person name="Besser J."/>
            <person name="Gerner-Smidt P."/>
        </authorList>
    </citation>
    <scope>NUCLEOTIDE SEQUENCE</scope>
    <source>
        <strain evidence="9 13">2016D-0221</strain>
        <strain evidence="11">D4313</strain>
        <strain evidence="10 12">PNUSAC001503</strain>
    </source>
</reference>
<comment type="caution">
    <text evidence="11">The sequence shown here is derived from an EMBL/GenBank/DDBJ whole genome shotgun (WGS) entry which is preliminary data.</text>
</comment>
<keyword evidence="4 7" id="KW-0812">Transmembrane</keyword>
<evidence type="ECO:0000256" key="4">
    <source>
        <dbReference type="ARBA" id="ARBA00022692"/>
    </source>
</evidence>
<evidence type="ECO:0000313" key="13">
    <source>
        <dbReference type="Proteomes" id="UP000557842"/>
    </source>
</evidence>
<keyword evidence="12" id="KW-1185">Reference proteome</keyword>
<dbReference type="InterPro" id="IPR010290">
    <property type="entry name" value="TM_effector"/>
</dbReference>
<dbReference type="GeneID" id="61065622"/>
<dbReference type="EMBL" id="AACCXM010000003">
    <property type="protein sequence ID" value="EAK0468700.1"/>
    <property type="molecule type" value="Genomic_DNA"/>
</dbReference>
<evidence type="ECO:0000256" key="3">
    <source>
        <dbReference type="ARBA" id="ARBA00022475"/>
    </source>
</evidence>
<keyword evidence="3" id="KW-1003">Cell membrane</keyword>
<protein>
    <submittedName>
        <fullName evidence="11">MFS transporter</fullName>
    </submittedName>
</protein>
<dbReference type="Pfam" id="PF05977">
    <property type="entry name" value="MFS_3"/>
    <property type="match status" value="1"/>
</dbReference>
<evidence type="ECO:0000256" key="2">
    <source>
        <dbReference type="ARBA" id="ARBA00022448"/>
    </source>
</evidence>
<dbReference type="GO" id="GO:0005886">
    <property type="term" value="C:plasma membrane"/>
    <property type="evidence" value="ECO:0007669"/>
    <property type="project" value="UniProtKB-SubCell"/>
</dbReference>
<dbReference type="EMBL" id="AABQDW010000004">
    <property type="protein sequence ID" value="EAI5407704.1"/>
    <property type="molecule type" value="Genomic_DNA"/>
</dbReference>
<feature type="transmembrane region" description="Helical" evidence="7">
    <location>
        <begin position="294"/>
        <end position="310"/>
    </location>
</feature>
<dbReference type="GO" id="GO:0022857">
    <property type="term" value="F:transmembrane transporter activity"/>
    <property type="evidence" value="ECO:0007669"/>
    <property type="project" value="InterPro"/>
</dbReference>
<evidence type="ECO:0000256" key="5">
    <source>
        <dbReference type="ARBA" id="ARBA00022989"/>
    </source>
</evidence>
<keyword evidence="5 7" id="KW-1133">Transmembrane helix</keyword>
<evidence type="ECO:0000256" key="7">
    <source>
        <dbReference type="SAM" id="Phobius"/>
    </source>
</evidence>
<feature type="transmembrane region" description="Helical" evidence="7">
    <location>
        <begin position="95"/>
        <end position="117"/>
    </location>
</feature>
<feature type="transmembrane region" description="Helical" evidence="7">
    <location>
        <begin position="263"/>
        <end position="282"/>
    </location>
</feature>
<feature type="transmembrane region" description="Helical" evidence="7">
    <location>
        <begin position="377"/>
        <end position="398"/>
    </location>
</feature>
<dbReference type="AlphaFoldDB" id="A0A5L9WQG8"/>
<evidence type="ECO:0000313" key="11">
    <source>
        <dbReference type="EMBL" id="EAK0468700.1"/>
    </source>
</evidence>